<feature type="transmembrane region" description="Helical" evidence="1">
    <location>
        <begin position="6"/>
        <end position="21"/>
    </location>
</feature>
<evidence type="ECO:0000313" key="2">
    <source>
        <dbReference type="EMBL" id="PON32191.1"/>
    </source>
</evidence>
<dbReference type="AlphaFoldDB" id="A0A2P5A6N9"/>
<dbReference type="EMBL" id="JXTB01000852">
    <property type="protein sequence ID" value="PON32191.1"/>
    <property type="molecule type" value="Genomic_DNA"/>
</dbReference>
<keyword evidence="1" id="KW-0472">Membrane</keyword>
<evidence type="ECO:0000313" key="3">
    <source>
        <dbReference type="Proteomes" id="UP000237105"/>
    </source>
</evidence>
<keyword evidence="1" id="KW-0812">Transmembrane</keyword>
<accession>A0A2P5A6N9</accession>
<organism evidence="2 3">
    <name type="scientific">Parasponia andersonii</name>
    <name type="common">Sponia andersonii</name>
    <dbReference type="NCBI Taxonomy" id="3476"/>
    <lineage>
        <taxon>Eukaryota</taxon>
        <taxon>Viridiplantae</taxon>
        <taxon>Streptophyta</taxon>
        <taxon>Embryophyta</taxon>
        <taxon>Tracheophyta</taxon>
        <taxon>Spermatophyta</taxon>
        <taxon>Magnoliopsida</taxon>
        <taxon>eudicotyledons</taxon>
        <taxon>Gunneridae</taxon>
        <taxon>Pentapetalae</taxon>
        <taxon>rosids</taxon>
        <taxon>fabids</taxon>
        <taxon>Rosales</taxon>
        <taxon>Cannabaceae</taxon>
        <taxon>Parasponia</taxon>
    </lineage>
</organism>
<dbReference type="Proteomes" id="UP000237105">
    <property type="component" value="Unassembled WGS sequence"/>
</dbReference>
<feature type="transmembrane region" description="Helical" evidence="1">
    <location>
        <begin position="93"/>
        <end position="112"/>
    </location>
</feature>
<comment type="caution">
    <text evidence="2">The sequence shown here is derived from an EMBL/GenBank/DDBJ whole genome shotgun (WGS) entry which is preliminary data.</text>
</comment>
<proteinExistence type="predicted"/>
<reference evidence="3" key="1">
    <citation type="submission" date="2016-06" db="EMBL/GenBank/DDBJ databases">
        <title>Parallel loss of symbiosis genes in relatives of nitrogen-fixing non-legume Parasponia.</title>
        <authorList>
            <person name="Van Velzen R."/>
            <person name="Holmer R."/>
            <person name="Bu F."/>
            <person name="Rutten L."/>
            <person name="Van Zeijl A."/>
            <person name="Liu W."/>
            <person name="Santuari L."/>
            <person name="Cao Q."/>
            <person name="Sharma T."/>
            <person name="Shen D."/>
            <person name="Roswanjaya Y."/>
            <person name="Wardhani T."/>
            <person name="Kalhor M.S."/>
            <person name="Jansen J."/>
            <person name="Van den Hoogen J."/>
            <person name="Gungor B."/>
            <person name="Hartog M."/>
            <person name="Hontelez J."/>
            <person name="Verver J."/>
            <person name="Yang W.-C."/>
            <person name="Schijlen E."/>
            <person name="Repin R."/>
            <person name="Schilthuizen M."/>
            <person name="Schranz E."/>
            <person name="Heidstra R."/>
            <person name="Miyata K."/>
            <person name="Fedorova E."/>
            <person name="Kohlen W."/>
            <person name="Bisseling T."/>
            <person name="Smit S."/>
            <person name="Geurts R."/>
        </authorList>
    </citation>
    <scope>NUCLEOTIDE SEQUENCE [LARGE SCALE GENOMIC DNA]</scope>
    <source>
        <strain evidence="3">cv. WU1-14</strain>
    </source>
</reference>
<feature type="non-terminal residue" evidence="2">
    <location>
        <position position="1"/>
    </location>
</feature>
<gene>
    <name evidence="2" type="ORF">PanWU01x14_363380</name>
</gene>
<keyword evidence="3" id="KW-1185">Reference proteome</keyword>
<name>A0A2P5A6N9_PARAD</name>
<sequence>LNDSIFSVVLFLQPLVFLFLFKRSTRSYSSFSSICSFILSLVFHRFILRILSTGFYSLQFSNLNPCLGILYLPHKMSTLNLNPTEGYIIKSNLIIWLYVFFIFLFISFAFFIS</sequence>
<protein>
    <submittedName>
        <fullName evidence="2">Uncharacterized protein</fullName>
    </submittedName>
</protein>
<feature type="transmembrane region" description="Helical" evidence="1">
    <location>
        <begin position="28"/>
        <end position="48"/>
    </location>
</feature>
<keyword evidence="1" id="KW-1133">Transmembrane helix</keyword>
<evidence type="ECO:0000256" key="1">
    <source>
        <dbReference type="SAM" id="Phobius"/>
    </source>
</evidence>